<feature type="compositionally biased region" description="Low complexity" evidence="1">
    <location>
        <begin position="44"/>
        <end position="58"/>
    </location>
</feature>
<gene>
    <name evidence="2" type="ORF">QBC34DRAFT_419307</name>
</gene>
<evidence type="ECO:0000256" key="1">
    <source>
        <dbReference type="SAM" id="MobiDB-lite"/>
    </source>
</evidence>
<protein>
    <submittedName>
        <fullName evidence="2">Uncharacterized protein</fullName>
    </submittedName>
</protein>
<reference evidence="2" key="1">
    <citation type="journal article" date="2023" name="Mol. Phylogenet. Evol.">
        <title>Genome-scale phylogeny and comparative genomics of the fungal order Sordariales.</title>
        <authorList>
            <person name="Hensen N."/>
            <person name="Bonometti L."/>
            <person name="Westerberg I."/>
            <person name="Brannstrom I.O."/>
            <person name="Guillou S."/>
            <person name="Cros-Aarteil S."/>
            <person name="Calhoun S."/>
            <person name="Haridas S."/>
            <person name="Kuo A."/>
            <person name="Mondo S."/>
            <person name="Pangilinan J."/>
            <person name="Riley R."/>
            <person name="LaButti K."/>
            <person name="Andreopoulos B."/>
            <person name="Lipzen A."/>
            <person name="Chen C."/>
            <person name="Yan M."/>
            <person name="Daum C."/>
            <person name="Ng V."/>
            <person name="Clum A."/>
            <person name="Steindorff A."/>
            <person name="Ohm R.A."/>
            <person name="Martin F."/>
            <person name="Silar P."/>
            <person name="Natvig D.O."/>
            <person name="Lalanne C."/>
            <person name="Gautier V."/>
            <person name="Ament-Velasquez S.L."/>
            <person name="Kruys A."/>
            <person name="Hutchinson M.I."/>
            <person name="Powell A.J."/>
            <person name="Barry K."/>
            <person name="Miller A.N."/>
            <person name="Grigoriev I.V."/>
            <person name="Debuchy R."/>
            <person name="Gladieux P."/>
            <person name="Hiltunen Thoren M."/>
            <person name="Johannesson H."/>
        </authorList>
    </citation>
    <scope>NUCLEOTIDE SEQUENCE</scope>
    <source>
        <strain evidence="2">PSN243</strain>
    </source>
</reference>
<sequence length="107" mass="11965">MDFATMDLDMNPRKRFLEEDLALDGALHLAKKTRQDAADAFAIESQPSTPSEAPSTPALTNEDSEMQESGRTPSPAPSTPGSINQARRYQRYLRQGYPMSWLINNLH</sequence>
<dbReference type="AlphaFoldDB" id="A0AAV9FYD3"/>
<evidence type="ECO:0000313" key="3">
    <source>
        <dbReference type="Proteomes" id="UP001321760"/>
    </source>
</evidence>
<comment type="caution">
    <text evidence="2">The sequence shown here is derived from an EMBL/GenBank/DDBJ whole genome shotgun (WGS) entry which is preliminary data.</text>
</comment>
<feature type="region of interest" description="Disordered" evidence="1">
    <location>
        <begin position="34"/>
        <end position="89"/>
    </location>
</feature>
<dbReference type="Proteomes" id="UP001321760">
    <property type="component" value="Unassembled WGS sequence"/>
</dbReference>
<accession>A0AAV9FYD3</accession>
<name>A0AAV9FYD3_9PEZI</name>
<evidence type="ECO:0000313" key="2">
    <source>
        <dbReference type="EMBL" id="KAK4442073.1"/>
    </source>
</evidence>
<keyword evidence="3" id="KW-1185">Reference proteome</keyword>
<organism evidence="2 3">
    <name type="scientific">Podospora aff. communis PSN243</name>
    <dbReference type="NCBI Taxonomy" id="3040156"/>
    <lineage>
        <taxon>Eukaryota</taxon>
        <taxon>Fungi</taxon>
        <taxon>Dikarya</taxon>
        <taxon>Ascomycota</taxon>
        <taxon>Pezizomycotina</taxon>
        <taxon>Sordariomycetes</taxon>
        <taxon>Sordariomycetidae</taxon>
        <taxon>Sordariales</taxon>
        <taxon>Podosporaceae</taxon>
        <taxon>Podospora</taxon>
    </lineage>
</organism>
<proteinExistence type="predicted"/>
<reference evidence="2" key="2">
    <citation type="submission" date="2023-05" db="EMBL/GenBank/DDBJ databases">
        <authorList>
            <consortium name="Lawrence Berkeley National Laboratory"/>
            <person name="Steindorff A."/>
            <person name="Hensen N."/>
            <person name="Bonometti L."/>
            <person name="Westerberg I."/>
            <person name="Brannstrom I.O."/>
            <person name="Guillou S."/>
            <person name="Cros-Aarteil S."/>
            <person name="Calhoun S."/>
            <person name="Haridas S."/>
            <person name="Kuo A."/>
            <person name="Mondo S."/>
            <person name="Pangilinan J."/>
            <person name="Riley R."/>
            <person name="Labutti K."/>
            <person name="Andreopoulos B."/>
            <person name="Lipzen A."/>
            <person name="Chen C."/>
            <person name="Yanf M."/>
            <person name="Daum C."/>
            <person name="Ng V."/>
            <person name="Clum A."/>
            <person name="Ohm R."/>
            <person name="Martin F."/>
            <person name="Silar P."/>
            <person name="Natvig D."/>
            <person name="Lalanne C."/>
            <person name="Gautier V."/>
            <person name="Ament-Velasquez S.L."/>
            <person name="Kruys A."/>
            <person name="Hutchinson M.I."/>
            <person name="Powell A.J."/>
            <person name="Barry K."/>
            <person name="Miller A.N."/>
            <person name="Grigoriev I.V."/>
            <person name="Debuchy R."/>
            <person name="Gladieux P."/>
            <person name="Thoren M.H."/>
            <person name="Johannesson H."/>
        </authorList>
    </citation>
    <scope>NUCLEOTIDE SEQUENCE</scope>
    <source>
        <strain evidence="2">PSN243</strain>
    </source>
</reference>
<dbReference type="EMBL" id="MU866035">
    <property type="protein sequence ID" value="KAK4442073.1"/>
    <property type="molecule type" value="Genomic_DNA"/>
</dbReference>